<accession>A0A3N1NEF9</accession>
<evidence type="ECO:0000256" key="3">
    <source>
        <dbReference type="ARBA" id="ARBA00023125"/>
    </source>
</evidence>
<evidence type="ECO:0000313" key="6">
    <source>
        <dbReference type="Proteomes" id="UP000273643"/>
    </source>
</evidence>
<sequence>MPGKEPPTTATPPLGELEIAVMEALWQTSGQSAKDLHATLGAARGISLNTVQSTLDRLYRKQLLSRTKVAHAFRYRPQVARQQLIAGLINDLLGRFTNDAHSSLAAFVDAADQLDERALDELEQVLKARRGEGASS</sequence>
<keyword evidence="6" id="KW-1185">Reference proteome</keyword>
<evidence type="ECO:0000256" key="1">
    <source>
        <dbReference type="ARBA" id="ARBA00011046"/>
    </source>
</evidence>
<dbReference type="InterPro" id="IPR036388">
    <property type="entry name" value="WH-like_DNA-bd_sf"/>
</dbReference>
<dbReference type="Pfam" id="PF03965">
    <property type="entry name" value="Penicillinase_R"/>
    <property type="match status" value="1"/>
</dbReference>
<dbReference type="EMBL" id="RJUK01000004">
    <property type="protein sequence ID" value="ROQ17062.1"/>
    <property type="molecule type" value="Genomic_DNA"/>
</dbReference>
<gene>
    <name evidence="5" type="ORF">EDC38_3177</name>
</gene>
<dbReference type="PIRSF" id="PIRSF019455">
    <property type="entry name" value="CopR_AtkY"/>
    <property type="match status" value="1"/>
</dbReference>
<keyword evidence="3" id="KW-0238">DNA-binding</keyword>
<protein>
    <submittedName>
        <fullName evidence="5">Putative transcriptional regulator</fullName>
    </submittedName>
</protein>
<keyword evidence="4" id="KW-0804">Transcription</keyword>
<reference evidence="5 6" key="1">
    <citation type="submission" date="2018-11" db="EMBL/GenBank/DDBJ databases">
        <title>Genomic Encyclopedia of Type Strains, Phase IV (KMG-IV): sequencing the most valuable type-strain genomes for metagenomic binning, comparative biology and taxonomic classification.</title>
        <authorList>
            <person name="Goeker M."/>
        </authorList>
    </citation>
    <scope>NUCLEOTIDE SEQUENCE [LARGE SCALE GENOMIC DNA]</scope>
    <source>
        <strain evidence="5 6">DSM 16974</strain>
    </source>
</reference>
<dbReference type="SUPFAM" id="SSF46785">
    <property type="entry name" value="Winged helix' DNA-binding domain"/>
    <property type="match status" value="1"/>
</dbReference>
<name>A0A3N1NEF9_9GAMM</name>
<dbReference type="AlphaFoldDB" id="A0A3N1NEF9"/>
<keyword evidence="2" id="KW-0805">Transcription regulation</keyword>
<dbReference type="RefSeq" id="WP_246004474.1">
    <property type="nucleotide sequence ID" value="NZ_RJUK01000004.1"/>
</dbReference>
<comment type="similarity">
    <text evidence="1">Belongs to the BlaI transcriptional regulatory family.</text>
</comment>
<dbReference type="InterPro" id="IPR036390">
    <property type="entry name" value="WH_DNA-bd_sf"/>
</dbReference>
<evidence type="ECO:0000256" key="4">
    <source>
        <dbReference type="ARBA" id="ARBA00023163"/>
    </source>
</evidence>
<dbReference type="InterPro" id="IPR005650">
    <property type="entry name" value="BlaI_family"/>
</dbReference>
<organism evidence="5 6">
    <name type="scientific">Marinimicrobium koreense</name>
    <dbReference type="NCBI Taxonomy" id="306545"/>
    <lineage>
        <taxon>Bacteria</taxon>
        <taxon>Pseudomonadati</taxon>
        <taxon>Pseudomonadota</taxon>
        <taxon>Gammaproteobacteria</taxon>
        <taxon>Cellvibrionales</taxon>
        <taxon>Cellvibrionaceae</taxon>
        <taxon>Marinimicrobium</taxon>
    </lineage>
</organism>
<dbReference type="GO" id="GO:0045892">
    <property type="term" value="P:negative regulation of DNA-templated transcription"/>
    <property type="evidence" value="ECO:0007669"/>
    <property type="project" value="InterPro"/>
</dbReference>
<dbReference type="GO" id="GO:0003677">
    <property type="term" value="F:DNA binding"/>
    <property type="evidence" value="ECO:0007669"/>
    <property type="project" value="UniProtKB-KW"/>
</dbReference>
<dbReference type="Proteomes" id="UP000273643">
    <property type="component" value="Unassembled WGS sequence"/>
</dbReference>
<evidence type="ECO:0000313" key="5">
    <source>
        <dbReference type="EMBL" id="ROQ17062.1"/>
    </source>
</evidence>
<comment type="caution">
    <text evidence="5">The sequence shown here is derived from an EMBL/GenBank/DDBJ whole genome shotgun (WGS) entry which is preliminary data.</text>
</comment>
<proteinExistence type="inferred from homology"/>
<dbReference type="Gene3D" id="1.10.10.10">
    <property type="entry name" value="Winged helix-like DNA-binding domain superfamily/Winged helix DNA-binding domain"/>
    <property type="match status" value="1"/>
</dbReference>
<evidence type="ECO:0000256" key="2">
    <source>
        <dbReference type="ARBA" id="ARBA00023015"/>
    </source>
</evidence>